<name>A0A5J4U777_9EUKA</name>
<protein>
    <submittedName>
        <fullName evidence="1">Uncharacterized protein</fullName>
    </submittedName>
</protein>
<evidence type="ECO:0000313" key="2">
    <source>
        <dbReference type="Proteomes" id="UP000324800"/>
    </source>
</evidence>
<reference evidence="1 2" key="1">
    <citation type="submission" date="2019-03" db="EMBL/GenBank/DDBJ databases">
        <title>Single cell metagenomics reveals metabolic interactions within the superorganism composed of flagellate Streblomastix strix and complex community of Bacteroidetes bacteria on its surface.</title>
        <authorList>
            <person name="Treitli S.C."/>
            <person name="Kolisko M."/>
            <person name="Husnik F."/>
            <person name="Keeling P."/>
            <person name="Hampl V."/>
        </authorList>
    </citation>
    <scope>NUCLEOTIDE SEQUENCE [LARGE SCALE GENOMIC DNA]</scope>
    <source>
        <strain evidence="1">ST1C</strain>
    </source>
</reference>
<dbReference type="AlphaFoldDB" id="A0A5J4U777"/>
<dbReference type="EMBL" id="SNRW01020306">
    <property type="protein sequence ID" value="KAA6365585.1"/>
    <property type="molecule type" value="Genomic_DNA"/>
</dbReference>
<proteinExistence type="predicted"/>
<sequence>MRPKVTIIEETNEDLLQKKIDTDEILCMERTQTNLIGSKNVALLNLQAVYLGKGYFQRKGDCRIHEEQQFKLGQRQFRLIVRFSSLHSFQYIETCNLQHYDKL</sequence>
<accession>A0A5J4U777</accession>
<evidence type="ECO:0000313" key="1">
    <source>
        <dbReference type="EMBL" id="KAA6365585.1"/>
    </source>
</evidence>
<dbReference type="Proteomes" id="UP000324800">
    <property type="component" value="Unassembled WGS sequence"/>
</dbReference>
<organism evidence="1 2">
    <name type="scientific">Streblomastix strix</name>
    <dbReference type="NCBI Taxonomy" id="222440"/>
    <lineage>
        <taxon>Eukaryota</taxon>
        <taxon>Metamonada</taxon>
        <taxon>Preaxostyla</taxon>
        <taxon>Oxymonadida</taxon>
        <taxon>Streblomastigidae</taxon>
        <taxon>Streblomastix</taxon>
    </lineage>
</organism>
<comment type="caution">
    <text evidence="1">The sequence shown here is derived from an EMBL/GenBank/DDBJ whole genome shotgun (WGS) entry which is preliminary data.</text>
</comment>
<gene>
    <name evidence="1" type="ORF">EZS28_038887</name>
</gene>